<reference evidence="2 3" key="1">
    <citation type="submission" date="2019-08" db="EMBL/GenBank/DDBJ databases">
        <title>Draft genome sequence of Ulvibacter marinus type strain NBRC 109484.</title>
        <authorList>
            <person name="Kawano K."/>
            <person name="Ushijima N."/>
            <person name="Kihara M."/>
            <person name="Itoh H."/>
        </authorList>
    </citation>
    <scope>NUCLEOTIDE SEQUENCE [LARGE SCALE GENOMIC DNA]</scope>
    <source>
        <strain evidence="2 3">NBRC 109484</strain>
    </source>
</reference>
<dbReference type="PROSITE" id="PS51257">
    <property type="entry name" value="PROKAR_LIPOPROTEIN"/>
    <property type="match status" value="1"/>
</dbReference>
<dbReference type="InterPro" id="IPR050902">
    <property type="entry name" value="ABC_Transporter_SBP"/>
</dbReference>
<dbReference type="PANTHER" id="PTHR30535">
    <property type="entry name" value="VITAMIN B12-BINDING PROTEIN"/>
    <property type="match status" value="1"/>
</dbReference>
<evidence type="ECO:0000313" key="3">
    <source>
        <dbReference type="Proteomes" id="UP000326509"/>
    </source>
</evidence>
<dbReference type="PROSITE" id="PS50983">
    <property type="entry name" value="FE_B12_PBP"/>
    <property type="match status" value="1"/>
</dbReference>
<dbReference type="Pfam" id="PF01497">
    <property type="entry name" value="Peripla_BP_2"/>
    <property type="match status" value="1"/>
</dbReference>
<feature type="domain" description="Fe/B12 periplasmic-binding" evidence="1">
    <location>
        <begin position="92"/>
        <end position="364"/>
    </location>
</feature>
<evidence type="ECO:0000259" key="1">
    <source>
        <dbReference type="PROSITE" id="PS50983"/>
    </source>
</evidence>
<proteinExistence type="predicted"/>
<gene>
    <name evidence="2" type="ORF">ULMA_12860</name>
</gene>
<organism evidence="2 3">
    <name type="scientific">Patiriisocius marinus</name>
    <dbReference type="NCBI Taxonomy" id="1397112"/>
    <lineage>
        <taxon>Bacteria</taxon>
        <taxon>Pseudomonadati</taxon>
        <taxon>Bacteroidota</taxon>
        <taxon>Flavobacteriia</taxon>
        <taxon>Flavobacteriales</taxon>
        <taxon>Flavobacteriaceae</taxon>
        <taxon>Patiriisocius</taxon>
    </lineage>
</organism>
<dbReference type="EMBL" id="BKCG01000002">
    <property type="protein sequence ID" value="GER59178.1"/>
    <property type="molecule type" value="Genomic_DNA"/>
</dbReference>
<dbReference type="GO" id="GO:0071281">
    <property type="term" value="P:cellular response to iron ion"/>
    <property type="evidence" value="ECO:0007669"/>
    <property type="project" value="TreeGrafter"/>
</dbReference>
<dbReference type="RefSeq" id="WP_151673246.1">
    <property type="nucleotide sequence ID" value="NZ_BKCG01000002.1"/>
</dbReference>
<evidence type="ECO:0000313" key="2">
    <source>
        <dbReference type="EMBL" id="GER59178.1"/>
    </source>
</evidence>
<sequence length="377" mass="41740">MLQKLLYLFIVITLFVACKNDQSQSIDVAPLNTSVDYAKGFTINHISNYTVIKVTNPWPGADKAYTYAFAKNLDLIEDATMYDAVVEVPVKNMVVTSTTHIPSLEMLNEIETLVGFPNLDYISSEAARLKISEGTIKELGKNEALNTETLIDLSPDAVVSFAVEGEGQSLKVIKNAGIPVFINADWTETHPLGKAEWIKFFGVLYDKEKEADSIFNAISKDYSDAKKLAKGAAKSPTVLSGAMYKDVWYMPQGDSWAAQFITDANGTYLWNDHKGTGSIALNIESVLDKGQFAEVWIGPGQFNSKTQLLESNPVYGQFDAFKNNALYTFTSKVGATGGVLYYELAPNRPDIVLKDIIKILHPELELEHEPFFFTAIK</sequence>
<dbReference type="OrthoDB" id="9812528at2"/>
<protein>
    <submittedName>
        <fullName evidence="2">ABC transporter substrate-binding protein</fullName>
    </submittedName>
</protein>
<dbReference type="Gene3D" id="3.40.50.1980">
    <property type="entry name" value="Nitrogenase molybdenum iron protein domain"/>
    <property type="match status" value="2"/>
</dbReference>
<comment type="caution">
    <text evidence="2">The sequence shown here is derived from an EMBL/GenBank/DDBJ whole genome shotgun (WGS) entry which is preliminary data.</text>
</comment>
<dbReference type="PANTHER" id="PTHR30535:SF34">
    <property type="entry name" value="MOLYBDATE-BINDING PROTEIN MOLA"/>
    <property type="match status" value="1"/>
</dbReference>
<keyword evidence="3" id="KW-1185">Reference proteome</keyword>
<dbReference type="InterPro" id="IPR002491">
    <property type="entry name" value="ABC_transptr_periplasmic_BD"/>
</dbReference>
<name>A0A5J4IZV8_9FLAO</name>
<dbReference type="AlphaFoldDB" id="A0A5J4IZV8"/>
<accession>A0A5J4IZV8</accession>
<dbReference type="SUPFAM" id="SSF53807">
    <property type="entry name" value="Helical backbone' metal receptor"/>
    <property type="match status" value="1"/>
</dbReference>
<dbReference type="Proteomes" id="UP000326509">
    <property type="component" value="Unassembled WGS sequence"/>
</dbReference>